<accession>A0A419V531</accession>
<dbReference type="InterPro" id="IPR036661">
    <property type="entry name" value="Luciferase-like_sf"/>
</dbReference>
<dbReference type="Gene3D" id="3.20.20.30">
    <property type="entry name" value="Luciferase-like domain"/>
    <property type="match status" value="1"/>
</dbReference>
<dbReference type="Pfam" id="PF00296">
    <property type="entry name" value="Bac_luciferase"/>
    <property type="match status" value="1"/>
</dbReference>
<protein>
    <submittedName>
        <fullName evidence="3">Luciferase family oxidoreductase group 1</fullName>
    </submittedName>
</protein>
<dbReference type="GO" id="GO:0016705">
    <property type="term" value="F:oxidoreductase activity, acting on paired donors, with incorporation or reduction of molecular oxygen"/>
    <property type="evidence" value="ECO:0007669"/>
    <property type="project" value="InterPro"/>
</dbReference>
<sequence>MDHTPLKDIPFSILNLSPVNQNQTIAESMHNSLDLAQHAEKWGYNRMWLAEHHNIDGIASSATSVLMGYIAGGTSTLRVGSGGIMLPNHAPLAIAEQFGTLETLYPDRIDLGLGRAPGSDQLTAMALRRNVNSSDNFPALLEELRSYFEPYDEFSRRVRAIPGEGLDIPVWLLGSSTFSAQLAGQLGLPFAFAGHFAPASMMDALSVYHRVFTPSKVLDKPYAMVGVNVIAADTNEKAEHVASSLYLKFLSLIRNTPGRTQPPVDDINEVWSEREKMAVNDMLKNTFVGDKETVAAKMDEFVKRTGVQELMINSEAYHHEDRLRSFELIAEAKNHPISASQSN</sequence>
<dbReference type="InterPro" id="IPR019949">
    <property type="entry name" value="CmoO-like"/>
</dbReference>
<dbReference type="PANTHER" id="PTHR30137">
    <property type="entry name" value="LUCIFERASE-LIKE MONOOXYGENASE"/>
    <property type="match status" value="1"/>
</dbReference>
<dbReference type="PANTHER" id="PTHR30137:SF6">
    <property type="entry name" value="LUCIFERASE-LIKE MONOOXYGENASE"/>
    <property type="match status" value="1"/>
</dbReference>
<dbReference type="AlphaFoldDB" id="A0A419V531"/>
<dbReference type="InterPro" id="IPR011251">
    <property type="entry name" value="Luciferase-like_dom"/>
</dbReference>
<dbReference type="GO" id="GO:0005829">
    <property type="term" value="C:cytosol"/>
    <property type="evidence" value="ECO:0007669"/>
    <property type="project" value="TreeGrafter"/>
</dbReference>
<organism evidence="3 4">
    <name type="scientific">Sinobaca qinghaiensis</name>
    <dbReference type="NCBI Taxonomy" id="342944"/>
    <lineage>
        <taxon>Bacteria</taxon>
        <taxon>Bacillati</taxon>
        <taxon>Bacillota</taxon>
        <taxon>Bacilli</taxon>
        <taxon>Bacillales</taxon>
        <taxon>Sporolactobacillaceae</taxon>
        <taxon>Sinobaca</taxon>
    </lineage>
</organism>
<dbReference type="NCBIfam" id="TIGR03558">
    <property type="entry name" value="oxido_grp_1"/>
    <property type="match status" value="1"/>
</dbReference>
<comment type="similarity">
    <text evidence="1">To bacterial alkanal monooxygenase alpha and beta chains.</text>
</comment>
<dbReference type="RefSeq" id="WP_120193079.1">
    <property type="nucleotide sequence ID" value="NZ_RAPK01000008.1"/>
</dbReference>
<proteinExistence type="predicted"/>
<evidence type="ECO:0000313" key="4">
    <source>
        <dbReference type="Proteomes" id="UP000285120"/>
    </source>
</evidence>
<gene>
    <name evidence="3" type="ORF">ATL39_1895</name>
</gene>
<dbReference type="InterPro" id="IPR050766">
    <property type="entry name" value="Bact_Lucif_Oxidored"/>
</dbReference>
<dbReference type="EMBL" id="RAPK01000008">
    <property type="protein sequence ID" value="RKD73593.1"/>
    <property type="molecule type" value="Genomic_DNA"/>
</dbReference>
<dbReference type="CDD" id="cd00347">
    <property type="entry name" value="Flavin_utilizing_monoxygenases"/>
    <property type="match status" value="1"/>
</dbReference>
<name>A0A419V531_9BACL</name>
<feature type="domain" description="Luciferase-like" evidence="2">
    <location>
        <begin position="23"/>
        <end position="308"/>
    </location>
</feature>
<evidence type="ECO:0000259" key="2">
    <source>
        <dbReference type="Pfam" id="PF00296"/>
    </source>
</evidence>
<dbReference type="FunFam" id="3.20.20.30:FF:000002">
    <property type="entry name" value="LLM class flavin-dependent oxidoreductase"/>
    <property type="match status" value="1"/>
</dbReference>
<dbReference type="SUPFAM" id="SSF51679">
    <property type="entry name" value="Bacterial luciferase-like"/>
    <property type="match status" value="1"/>
</dbReference>
<reference evidence="3 4" key="1">
    <citation type="submission" date="2018-09" db="EMBL/GenBank/DDBJ databases">
        <title>Genomic Encyclopedia of Archaeal and Bacterial Type Strains, Phase II (KMG-II): from individual species to whole genera.</title>
        <authorList>
            <person name="Goeker M."/>
        </authorList>
    </citation>
    <scope>NUCLEOTIDE SEQUENCE [LARGE SCALE GENOMIC DNA]</scope>
    <source>
        <strain evidence="3 4">DSM 17008</strain>
    </source>
</reference>
<keyword evidence="4" id="KW-1185">Reference proteome</keyword>
<dbReference type="OrthoDB" id="9780518at2"/>
<dbReference type="Proteomes" id="UP000285120">
    <property type="component" value="Unassembled WGS sequence"/>
</dbReference>
<evidence type="ECO:0000256" key="1">
    <source>
        <dbReference type="ARBA" id="ARBA00007789"/>
    </source>
</evidence>
<comment type="caution">
    <text evidence="3">The sequence shown here is derived from an EMBL/GenBank/DDBJ whole genome shotgun (WGS) entry which is preliminary data.</text>
</comment>
<evidence type="ECO:0000313" key="3">
    <source>
        <dbReference type="EMBL" id="RKD73593.1"/>
    </source>
</evidence>